<dbReference type="Pfam" id="PF22562">
    <property type="entry name" value="UBA_7"/>
    <property type="match status" value="2"/>
</dbReference>
<evidence type="ECO:0000259" key="1">
    <source>
        <dbReference type="PROSITE" id="PS50030"/>
    </source>
</evidence>
<dbReference type="EMBL" id="JAHYIQ010000001">
    <property type="protein sequence ID" value="KAK1136879.1"/>
    <property type="molecule type" value="Genomic_DNA"/>
</dbReference>
<evidence type="ECO:0000313" key="3">
    <source>
        <dbReference type="Proteomes" id="UP001177670"/>
    </source>
</evidence>
<dbReference type="PANTHER" id="PTHR46738">
    <property type="entry name" value="UBIQUITIN-ASSOCIATED DOMAIN-CONTAINING PROTEIN 1"/>
    <property type="match status" value="1"/>
</dbReference>
<dbReference type="PANTHER" id="PTHR46738:SF1">
    <property type="entry name" value="UBIQUITIN-ASSOCIATED DOMAIN-CONTAINING PROTEIN 1"/>
    <property type="match status" value="1"/>
</dbReference>
<feature type="domain" description="UBA" evidence="1">
    <location>
        <begin position="255"/>
        <end position="299"/>
    </location>
</feature>
<comment type="caution">
    <text evidence="2">The sequence shown here is derived from an EMBL/GenBank/DDBJ whole genome shotgun (WGS) entry which is preliminary data.</text>
</comment>
<dbReference type="SUPFAM" id="SSF46934">
    <property type="entry name" value="UBA-like"/>
    <property type="match status" value="2"/>
</dbReference>
<keyword evidence="3" id="KW-1185">Reference proteome</keyword>
<accession>A0AA40KXL5</accession>
<dbReference type="PROSITE" id="PS50030">
    <property type="entry name" value="UBA"/>
    <property type="match status" value="2"/>
</dbReference>
<dbReference type="InterPro" id="IPR015940">
    <property type="entry name" value="UBA"/>
</dbReference>
<organism evidence="2 3">
    <name type="scientific">Melipona bicolor</name>
    <dbReference type="NCBI Taxonomy" id="60889"/>
    <lineage>
        <taxon>Eukaryota</taxon>
        <taxon>Metazoa</taxon>
        <taxon>Ecdysozoa</taxon>
        <taxon>Arthropoda</taxon>
        <taxon>Hexapoda</taxon>
        <taxon>Insecta</taxon>
        <taxon>Pterygota</taxon>
        <taxon>Neoptera</taxon>
        <taxon>Endopterygota</taxon>
        <taxon>Hymenoptera</taxon>
        <taxon>Apocrita</taxon>
        <taxon>Aculeata</taxon>
        <taxon>Apoidea</taxon>
        <taxon>Anthophila</taxon>
        <taxon>Apidae</taxon>
        <taxon>Melipona</taxon>
    </lineage>
</organism>
<dbReference type="AlphaFoldDB" id="A0AA40KXL5"/>
<dbReference type="Pfam" id="PF23326">
    <property type="entry name" value="UBL_UBAC1"/>
    <property type="match status" value="1"/>
</dbReference>
<evidence type="ECO:0000313" key="2">
    <source>
        <dbReference type="EMBL" id="KAK1136879.1"/>
    </source>
</evidence>
<name>A0AA40KXL5_9HYME</name>
<dbReference type="CDD" id="cd14304">
    <property type="entry name" value="UBA2_KPC2"/>
    <property type="match status" value="1"/>
</dbReference>
<dbReference type="InterPro" id="IPR057650">
    <property type="entry name" value="UBL_UBAC1"/>
</dbReference>
<dbReference type="Gene3D" id="1.10.8.10">
    <property type="entry name" value="DNA helicase RuvA subunit, C-terminal domain"/>
    <property type="match status" value="2"/>
</dbReference>
<dbReference type="InterPro" id="IPR052476">
    <property type="entry name" value="UBAC1"/>
</dbReference>
<reference evidence="2" key="1">
    <citation type="submission" date="2021-10" db="EMBL/GenBank/DDBJ databases">
        <title>Melipona bicolor Genome sequencing and assembly.</title>
        <authorList>
            <person name="Araujo N.S."/>
            <person name="Arias M.C."/>
        </authorList>
    </citation>
    <scope>NUCLEOTIDE SEQUENCE</scope>
    <source>
        <strain evidence="2">USP_2M_L1-L4_2017</strain>
        <tissue evidence="2">Whole body</tissue>
    </source>
</reference>
<sequence>MSASNLFLNIISPEGMITNFSVTSDMSVSTVKTIALKHFYDDDTSKNPINFRLIHTSKFVQLLDDHKITCVEIHENDELMLINIRPKLIYENLSENALKGPSEEVILQVTKNLPTHNPIKYIPSLYYPTDFQYELRKILITLVRASAKIILYTSETQSLYDCLKERLKRKTNINPKDIKTITEMGYSNKKCLKALYLRKSNVTEALEWLTEHQNDPEDDDDFDFMSIEKDCENLEEGDIPSIVDRLLKHYHHCRKMDFKPNFTAMQSLLDMGFEENNIIEALKITENNLVNACEWLLGERKHDLQDLGPELDSDSSIYKAIMNDPHIQFTLTNPNMLLVYLSLLESSSLKERIRESEIKPIMDNIISVYHTEKPTVHIHQFGTLFSM</sequence>
<dbReference type="SMART" id="SM00165">
    <property type="entry name" value="UBA"/>
    <property type="match status" value="2"/>
</dbReference>
<proteinExistence type="predicted"/>
<dbReference type="Proteomes" id="UP001177670">
    <property type="component" value="Unassembled WGS sequence"/>
</dbReference>
<gene>
    <name evidence="2" type="ORF">K0M31_001411</name>
</gene>
<feature type="domain" description="UBA" evidence="1">
    <location>
        <begin position="172"/>
        <end position="212"/>
    </location>
</feature>
<protein>
    <recommendedName>
        <fullName evidence="1">UBA domain-containing protein</fullName>
    </recommendedName>
</protein>
<dbReference type="GO" id="GO:0000151">
    <property type="term" value="C:ubiquitin ligase complex"/>
    <property type="evidence" value="ECO:0007669"/>
    <property type="project" value="TreeGrafter"/>
</dbReference>
<dbReference type="InterPro" id="IPR041927">
    <property type="entry name" value="UBA2_UBAC1"/>
</dbReference>
<dbReference type="InterPro" id="IPR009060">
    <property type="entry name" value="UBA-like_sf"/>
</dbReference>